<dbReference type="AlphaFoldDB" id="A0A6L5GBH0"/>
<proteinExistence type="predicted"/>
<evidence type="ECO:0000313" key="2">
    <source>
        <dbReference type="EMBL" id="MQM27042.1"/>
    </source>
</evidence>
<keyword evidence="3" id="KW-1185">Reference proteome</keyword>
<comment type="caution">
    <text evidence="2">The sequence shown here is derived from an EMBL/GenBank/DDBJ whole genome shotgun (WGS) entry which is preliminary data.</text>
</comment>
<dbReference type="RefSeq" id="WP_153026185.1">
    <property type="nucleotide sequence ID" value="NZ_WIAO01000019.1"/>
</dbReference>
<keyword evidence="1" id="KW-0732">Signal</keyword>
<reference evidence="2 3" key="1">
    <citation type="submission" date="2019-10" db="EMBL/GenBank/DDBJ databases">
        <title>Glycomyces albidus sp. nov., a novel actinomycete isolated from rhizosphere soil of wheat (Triticum aestivum L.).</title>
        <authorList>
            <person name="Qian L."/>
        </authorList>
    </citation>
    <scope>NUCLEOTIDE SEQUENCE [LARGE SCALE GENOMIC DNA]</scope>
    <source>
        <strain evidence="2 3">NEAU-7082</strain>
    </source>
</reference>
<organism evidence="2 3">
    <name type="scientific">Glycomyces albidus</name>
    <dbReference type="NCBI Taxonomy" id="2656774"/>
    <lineage>
        <taxon>Bacteria</taxon>
        <taxon>Bacillati</taxon>
        <taxon>Actinomycetota</taxon>
        <taxon>Actinomycetes</taxon>
        <taxon>Glycomycetales</taxon>
        <taxon>Glycomycetaceae</taxon>
        <taxon>Glycomyces</taxon>
    </lineage>
</organism>
<feature type="chain" id="PRO_5026875678" evidence="1">
    <location>
        <begin position="30"/>
        <end position="126"/>
    </location>
</feature>
<sequence length="126" mass="13704">MPIRIAKRAIVVLAAMTALLIFATGQAQAANTFLILNDIDGNQLGTMTHIDVETDQFKVCDTNSDGASVTGRLYNNTFVILKVTDGGDAGCNTETFNVKVGEFYTMQLCWNGTDFRPPCKSEGFIE</sequence>
<evidence type="ECO:0000256" key="1">
    <source>
        <dbReference type="SAM" id="SignalP"/>
    </source>
</evidence>
<dbReference type="Proteomes" id="UP000477750">
    <property type="component" value="Unassembled WGS sequence"/>
</dbReference>
<gene>
    <name evidence="2" type="ORF">GFD30_15890</name>
</gene>
<protein>
    <submittedName>
        <fullName evidence="2">Uncharacterized protein</fullName>
    </submittedName>
</protein>
<evidence type="ECO:0000313" key="3">
    <source>
        <dbReference type="Proteomes" id="UP000477750"/>
    </source>
</evidence>
<name>A0A6L5GBH0_9ACTN</name>
<accession>A0A6L5GBH0</accession>
<feature type="signal peptide" evidence="1">
    <location>
        <begin position="1"/>
        <end position="29"/>
    </location>
</feature>
<dbReference type="EMBL" id="WIAO01000019">
    <property type="protein sequence ID" value="MQM27042.1"/>
    <property type="molecule type" value="Genomic_DNA"/>
</dbReference>